<reference evidence="2 3" key="1">
    <citation type="submission" date="2023-07" db="EMBL/GenBank/DDBJ databases">
        <title>Genomic Encyclopedia of Type Strains, Phase IV (KMG-IV): sequencing the most valuable type-strain genomes for metagenomic binning, comparative biology and taxonomic classification.</title>
        <authorList>
            <person name="Goeker M."/>
        </authorList>
    </citation>
    <scope>NUCLEOTIDE SEQUENCE [LARGE SCALE GENOMIC DNA]</scope>
    <source>
        <strain evidence="2 3">DSM 20694</strain>
    </source>
</reference>
<sequence length="61" mass="7059">MREENLKLAQQDIEDALKTVEDLEQNIDSDALSKDDIKERFISLSDKLQKLEDILKNEGIL</sequence>
<gene>
    <name evidence="2" type="ORF">J2S18_002131</name>
</gene>
<accession>A0ABT9UV57</accession>
<dbReference type="RefSeq" id="WP_307486728.1">
    <property type="nucleotide sequence ID" value="NZ_JAUSUF010000007.1"/>
</dbReference>
<keyword evidence="1" id="KW-0175">Coiled coil</keyword>
<dbReference type="EMBL" id="JAUSUF010000007">
    <property type="protein sequence ID" value="MDQ0150193.1"/>
    <property type="molecule type" value="Genomic_DNA"/>
</dbReference>
<evidence type="ECO:0000256" key="1">
    <source>
        <dbReference type="SAM" id="Coils"/>
    </source>
</evidence>
<evidence type="ECO:0000313" key="2">
    <source>
        <dbReference type="EMBL" id="MDQ0150193.1"/>
    </source>
</evidence>
<name>A0ABT9UV57_9FIRM</name>
<keyword evidence="3" id="KW-1185">Reference proteome</keyword>
<evidence type="ECO:0000313" key="3">
    <source>
        <dbReference type="Proteomes" id="UP001228504"/>
    </source>
</evidence>
<feature type="coiled-coil region" evidence="1">
    <location>
        <begin position="6"/>
        <end position="54"/>
    </location>
</feature>
<comment type="caution">
    <text evidence="2">The sequence shown here is derived from an EMBL/GenBank/DDBJ whole genome shotgun (WGS) entry which is preliminary data.</text>
</comment>
<organism evidence="2 3">
    <name type="scientific">Eubacterium multiforme</name>
    <dbReference type="NCBI Taxonomy" id="83339"/>
    <lineage>
        <taxon>Bacteria</taxon>
        <taxon>Bacillati</taxon>
        <taxon>Bacillota</taxon>
        <taxon>Clostridia</taxon>
        <taxon>Eubacteriales</taxon>
        <taxon>Eubacteriaceae</taxon>
        <taxon>Eubacterium</taxon>
    </lineage>
</organism>
<proteinExistence type="predicted"/>
<protein>
    <submittedName>
        <fullName evidence="2">Uncharacterized protein</fullName>
    </submittedName>
</protein>
<dbReference type="Proteomes" id="UP001228504">
    <property type="component" value="Unassembled WGS sequence"/>
</dbReference>